<dbReference type="AlphaFoldDB" id="A0A1Y5PFR4"/>
<feature type="transmembrane region" description="Helical" evidence="1">
    <location>
        <begin position="375"/>
        <end position="398"/>
    </location>
</feature>
<reference evidence="2" key="1">
    <citation type="submission" date="2016-03" db="EMBL/GenBank/DDBJ databases">
        <authorList>
            <person name="Ploux O."/>
        </authorList>
    </citation>
    <scope>NUCLEOTIDE SEQUENCE</scope>
    <source>
        <strain evidence="2">UC1</strain>
    </source>
</reference>
<feature type="transmembrane region" description="Helical" evidence="1">
    <location>
        <begin position="173"/>
        <end position="196"/>
    </location>
</feature>
<keyword evidence="1" id="KW-0472">Membrane</keyword>
<feature type="transmembrane region" description="Helical" evidence="1">
    <location>
        <begin position="60"/>
        <end position="80"/>
    </location>
</feature>
<feature type="transmembrane region" description="Helical" evidence="1">
    <location>
        <begin position="482"/>
        <end position="505"/>
    </location>
</feature>
<organism evidence="2">
    <name type="scientific">uncultured Microbacterium sp</name>
    <dbReference type="NCBI Taxonomy" id="191216"/>
    <lineage>
        <taxon>Bacteria</taxon>
        <taxon>Bacillati</taxon>
        <taxon>Actinomycetota</taxon>
        <taxon>Actinomycetes</taxon>
        <taxon>Micrococcales</taxon>
        <taxon>Microbacteriaceae</taxon>
        <taxon>Microbacterium</taxon>
        <taxon>environmental samples</taxon>
    </lineage>
</organism>
<feature type="transmembrane region" description="Helical" evidence="1">
    <location>
        <begin position="134"/>
        <end position="153"/>
    </location>
</feature>
<feature type="transmembrane region" description="Helical" evidence="1">
    <location>
        <begin position="329"/>
        <end position="347"/>
    </location>
</feature>
<keyword evidence="1" id="KW-0812">Transmembrane</keyword>
<gene>
    <name evidence="2" type="ORF">MIPYR_70099</name>
</gene>
<feature type="transmembrane region" description="Helical" evidence="1">
    <location>
        <begin position="410"/>
        <end position="436"/>
    </location>
</feature>
<dbReference type="EMBL" id="FLQR01000011">
    <property type="protein sequence ID" value="SBS74758.1"/>
    <property type="molecule type" value="Genomic_DNA"/>
</dbReference>
<dbReference type="RefSeq" id="WP_295577848.1">
    <property type="nucleotide sequence ID" value="NZ_FLQR01000011.1"/>
</dbReference>
<accession>A0A1Y5PFR4</accession>
<feature type="transmembrane region" description="Helical" evidence="1">
    <location>
        <begin position="101"/>
        <end position="128"/>
    </location>
</feature>
<proteinExistence type="predicted"/>
<evidence type="ECO:0000313" key="2">
    <source>
        <dbReference type="EMBL" id="SBS74758.1"/>
    </source>
</evidence>
<name>A0A1Y5PFR4_9MICO</name>
<keyword evidence="1" id="KW-1133">Transmembrane helix</keyword>
<feature type="transmembrane region" description="Helical" evidence="1">
    <location>
        <begin position="236"/>
        <end position="254"/>
    </location>
</feature>
<sequence>MVATVLRLRFRILGNTLARRPWQLVGFCFGVLSALWVLVAVVAGLVALGVFQGLDVARTVAVVGGSTLLVGWIVGPLLIAGMETTIDGARLAPFPLTTRQVMAALTATGLTGIPGIVTALGALATVVLWVRWPAAAIASVPASALAVLTCVVATRFMGTLSTGLGGNRRSREVVGTVVLTLLIMSGPIVAGVLALLDSTGDLVTRVAQAGDILGWTPFGAAWAVPGDIAAGSWPTAAVKLAIAVGTLVVMWVLWSRALETSLTSPPRTAARSVRPGTLGLFGRMPTGGVGATWARALTAWVRDPRYLRQLLVVPLFPVLFAFSTGVDSLLFTASAVAAAFVLAVAGYSDISYDGTAFATVLASGVRGRADRLGRLLAAACIGVPLTLVIAVATVAIAGRMEQLPAVLGGAWGLLLVGYGVTAVSSALIVTPVAAAGDSPFKSVPGQTFVSGLLVFVVWLVIAVLAAPALILATIGIATESALYGGLALGVGLVVGAAVVLAGVMLGGRTLDRTGPVLLARIKAFPV</sequence>
<evidence type="ECO:0008006" key="3">
    <source>
        <dbReference type="Google" id="ProtNLM"/>
    </source>
</evidence>
<feature type="transmembrane region" description="Helical" evidence="1">
    <location>
        <begin position="21"/>
        <end position="48"/>
    </location>
</feature>
<protein>
    <recommendedName>
        <fullName evidence="3">ABC-2 type transport system permease protein</fullName>
    </recommendedName>
</protein>
<feature type="transmembrane region" description="Helical" evidence="1">
    <location>
        <begin position="306"/>
        <end position="323"/>
    </location>
</feature>
<feature type="transmembrane region" description="Helical" evidence="1">
    <location>
        <begin position="448"/>
        <end position="476"/>
    </location>
</feature>
<evidence type="ECO:0000256" key="1">
    <source>
        <dbReference type="SAM" id="Phobius"/>
    </source>
</evidence>